<dbReference type="SUPFAM" id="SSF46689">
    <property type="entry name" value="Homeodomain-like"/>
    <property type="match status" value="1"/>
</dbReference>
<evidence type="ECO:0000256" key="1">
    <source>
        <dbReference type="ARBA" id="ARBA00009964"/>
    </source>
</evidence>
<keyword evidence="4" id="KW-1185">Reference proteome</keyword>
<dbReference type="EMBL" id="PYGI01000018">
    <property type="protein sequence ID" value="PSL12325.1"/>
    <property type="molecule type" value="Genomic_DNA"/>
</dbReference>
<comment type="caution">
    <text evidence="3">The sequence shown here is derived from an EMBL/GenBank/DDBJ whole genome shotgun (WGS) entry which is preliminary data.</text>
</comment>
<dbReference type="Pfam" id="PF01527">
    <property type="entry name" value="HTH_Tnp_1"/>
    <property type="match status" value="2"/>
</dbReference>
<dbReference type="GO" id="GO:0004803">
    <property type="term" value="F:transposase activity"/>
    <property type="evidence" value="ECO:0007669"/>
    <property type="project" value="InterPro"/>
</dbReference>
<accession>A0A2P8ESB3</accession>
<feature type="coiled-coil region" evidence="2">
    <location>
        <begin position="114"/>
        <end position="148"/>
    </location>
</feature>
<sequence>MPHYSEERKAAILQKMAPPHSLSVAELARQEGISSATLYNWRKAARKRGVVLPSNSASPDKWTSEDKFRMVLETAPMSEAELSEYCRKHGVYPEQIEAWKAACMGANAQADEQAKHHRQSSKAERKRIKQLEADLRRKDKALAETAALLILSKKAEAIWGPKNEDE</sequence>
<evidence type="ECO:0000313" key="4">
    <source>
        <dbReference type="Proteomes" id="UP000242133"/>
    </source>
</evidence>
<protein>
    <submittedName>
        <fullName evidence="3">Transposase</fullName>
    </submittedName>
</protein>
<name>A0A2P8ESB3_9GAMM</name>
<dbReference type="OrthoDB" id="9813126at2"/>
<dbReference type="RefSeq" id="WP_106592478.1">
    <property type="nucleotide sequence ID" value="NZ_PYGI01000018.1"/>
</dbReference>
<evidence type="ECO:0000256" key="2">
    <source>
        <dbReference type="SAM" id="Coils"/>
    </source>
</evidence>
<dbReference type="InterPro" id="IPR009057">
    <property type="entry name" value="Homeodomain-like_sf"/>
</dbReference>
<gene>
    <name evidence="3" type="ORF">CLV44_1182</name>
</gene>
<dbReference type="GO" id="GO:0003677">
    <property type="term" value="F:DNA binding"/>
    <property type="evidence" value="ECO:0007669"/>
    <property type="project" value="InterPro"/>
</dbReference>
<proteinExistence type="inferred from homology"/>
<dbReference type="Proteomes" id="UP000242133">
    <property type="component" value="Unassembled WGS sequence"/>
</dbReference>
<evidence type="ECO:0000313" key="3">
    <source>
        <dbReference type="EMBL" id="PSL12325.1"/>
    </source>
</evidence>
<dbReference type="InterPro" id="IPR002514">
    <property type="entry name" value="Transposase_8"/>
</dbReference>
<organism evidence="3 4">
    <name type="scientific">Marinobacterium halophilum</name>
    <dbReference type="NCBI Taxonomy" id="267374"/>
    <lineage>
        <taxon>Bacteria</taxon>
        <taxon>Pseudomonadati</taxon>
        <taxon>Pseudomonadota</taxon>
        <taxon>Gammaproteobacteria</taxon>
        <taxon>Oceanospirillales</taxon>
        <taxon>Oceanospirillaceae</taxon>
        <taxon>Marinobacterium</taxon>
    </lineage>
</organism>
<dbReference type="GO" id="GO:0006313">
    <property type="term" value="P:DNA transposition"/>
    <property type="evidence" value="ECO:0007669"/>
    <property type="project" value="InterPro"/>
</dbReference>
<keyword evidence="2" id="KW-0175">Coiled coil</keyword>
<dbReference type="AlphaFoldDB" id="A0A2P8ESB3"/>
<comment type="similarity">
    <text evidence="1">Belongs to the transposase 8 family.</text>
</comment>
<reference evidence="3 4" key="1">
    <citation type="submission" date="2018-03" db="EMBL/GenBank/DDBJ databases">
        <title>Genomic Encyclopedia of Archaeal and Bacterial Type Strains, Phase II (KMG-II): from individual species to whole genera.</title>
        <authorList>
            <person name="Goeker M."/>
        </authorList>
    </citation>
    <scope>NUCLEOTIDE SEQUENCE [LARGE SCALE GENOMIC DNA]</scope>
    <source>
        <strain evidence="3 4">DSM 17586</strain>
    </source>
</reference>